<dbReference type="GO" id="GO:0022857">
    <property type="term" value="F:transmembrane transporter activity"/>
    <property type="evidence" value="ECO:0007669"/>
    <property type="project" value="InterPro"/>
</dbReference>
<dbReference type="GO" id="GO:0005886">
    <property type="term" value="C:plasma membrane"/>
    <property type="evidence" value="ECO:0007669"/>
    <property type="project" value="UniProtKB-SubCell"/>
</dbReference>
<keyword evidence="4 9" id="KW-0812">Transmembrane</keyword>
<feature type="transmembrane region" description="Helical" evidence="9">
    <location>
        <begin position="258"/>
        <end position="277"/>
    </location>
</feature>
<keyword evidence="2" id="KW-0813">Transport</keyword>
<dbReference type="PANTHER" id="PTHR11795:SF442">
    <property type="entry name" value="ABC TRANSPORTER ATP-BINDING PROTEIN"/>
    <property type="match status" value="1"/>
</dbReference>
<dbReference type="AlphaFoldDB" id="A0A437NW53"/>
<dbReference type="RefSeq" id="WP_127733422.1">
    <property type="nucleotide sequence ID" value="NZ_SACP01000033.1"/>
</dbReference>
<evidence type="ECO:0000256" key="7">
    <source>
        <dbReference type="ARBA" id="ARBA00023136"/>
    </source>
</evidence>
<feature type="transmembrane region" description="Helical" evidence="9">
    <location>
        <begin position="138"/>
        <end position="160"/>
    </location>
</feature>
<keyword evidence="11" id="KW-1185">Reference proteome</keyword>
<keyword evidence="7 9" id="KW-0472">Membrane</keyword>
<dbReference type="GO" id="GO:0006865">
    <property type="term" value="P:amino acid transport"/>
    <property type="evidence" value="ECO:0007669"/>
    <property type="project" value="UniProtKB-KW"/>
</dbReference>
<dbReference type="OrthoDB" id="9807115at2"/>
<evidence type="ECO:0000256" key="8">
    <source>
        <dbReference type="ARBA" id="ARBA00037998"/>
    </source>
</evidence>
<evidence type="ECO:0000313" key="10">
    <source>
        <dbReference type="EMBL" id="RVU14259.1"/>
    </source>
</evidence>
<evidence type="ECO:0000313" key="11">
    <source>
        <dbReference type="Proteomes" id="UP000286997"/>
    </source>
</evidence>
<dbReference type="EMBL" id="SACP01000033">
    <property type="protein sequence ID" value="RVU14259.1"/>
    <property type="molecule type" value="Genomic_DNA"/>
</dbReference>
<comment type="caution">
    <text evidence="10">The sequence shown here is derived from an EMBL/GenBank/DDBJ whole genome shotgun (WGS) entry which is preliminary data.</text>
</comment>
<dbReference type="Proteomes" id="UP000286997">
    <property type="component" value="Unassembled WGS sequence"/>
</dbReference>
<keyword evidence="6 9" id="KW-1133">Transmembrane helix</keyword>
<feature type="transmembrane region" description="Helical" evidence="9">
    <location>
        <begin position="96"/>
        <end position="118"/>
    </location>
</feature>
<feature type="transmembrane region" description="Helical" evidence="9">
    <location>
        <begin position="61"/>
        <end position="84"/>
    </location>
</feature>
<comment type="subcellular location">
    <subcellularLocation>
        <location evidence="1">Cell membrane</location>
        <topology evidence="1">Multi-pass membrane protein</topology>
    </subcellularLocation>
</comment>
<evidence type="ECO:0000256" key="9">
    <source>
        <dbReference type="SAM" id="Phobius"/>
    </source>
</evidence>
<keyword evidence="3" id="KW-1003">Cell membrane</keyword>
<evidence type="ECO:0000256" key="2">
    <source>
        <dbReference type="ARBA" id="ARBA00022448"/>
    </source>
</evidence>
<dbReference type="InterPro" id="IPR052157">
    <property type="entry name" value="BCAA_transport_permease"/>
</dbReference>
<sequence>MTGLPVVVFDGLAYGMLLFLMSVGLAVTLGLMGLVNLAHGAFAAGGGYVAALAMSRAGVPFLLALPLAALAAAVGGVVLERLLFRRLYGRSPLDQVLFTVGLVYVWIAAATAAFGAGQQPADLPGFLQGQVDLGGVRVGLYRLVLIGLGVAVALALALGLERTRIGALVRASVEDAEMAGGVSIRVGRLFALTFTLGAGLAGLGGALAVPVLGLDPTFPLKYLAYFLIVVCMGGAGTVTGSFLAAAAVGLVDVAGKYYLPEIGAFAVYGLAVAALVWRPNGVLRA</sequence>
<accession>A0A437NW53</accession>
<dbReference type="InterPro" id="IPR001851">
    <property type="entry name" value="ABC_transp_permease"/>
</dbReference>
<evidence type="ECO:0000256" key="4">
    <source>
        <dbReference type="ARBA" id="ARBA00022692"/>
    </source>
</evidence>
<keyword evidence="5" id="KW-0029">Amino-acid transport</keyword>
<evidence type="ECO:0000256" key="3">
    <source>
        <dbReference type="ARBA" id="ARBA00022475"/>
    </source>
</evidence>
<feature type="transmembrane region" description="Helical" evidence="9">
    <location>
        <begin position="189"/>
        <end position="212"/>
    </location>
</feature>
<comment type="similarity">
    <text evidence="8">Belongs to the binding-protein-dependent transport system permease family. LivHM subfamily.</text>
</comment>
<evidence type="ECO:0000256" key="1">
    <source>
        <dbReference type="ARBA" id="ARBA00004651"/>
    </source>
</evidence>
<gene>
    <name evidence="10" type="ORF">EOE48_24050</name>
</gene>
<feature type="transmembrane region" description="Helical" evidence="9">
    <location>
        <begin position="224"/>
        <end position="251"/>
    </location>
</feature>
<proteinExistence type="inferred from homology"/>
<reference evidence="10 11" key="1">
    <citation type="submission" date="2019-01" db="EMBL/GenBank/DDBJ databases">
        <authorList>
            <person name="Chen W.-M."/>
        </authorList>
    </citation>
    <scope>NUCLEOTIDE SEQUENCE [LARGE SCALE GENOMIC DNA]</scope>
    <source>
        <strain evidence="10 11">TER-1</strain>
    </source>
</reference>
<feature type="transmembrane region" description="Helical" evidence="9">
    <location>
        <begin position="12"/>
        <end position="32"/>
    </location>
</feature>
<dbReference type="Pfam" id="PF02653">
    <property type="entry name" value="BPD_transp_2"/>
    <property type="match status" value="1"/>
</dbReference>
<protein>
    <submittedName>
        <fullName evidence="10">Branched-chain amino acid ABC transporter permease</fullName>
    </submittedName>
</protein>
<dbReference type="CDD" id="cd06582">
    <property type="entry name" value="TM_PBP1_LivH_like"/>
    <property type="match status" value="1"/>
</dbReference>
<organism evidence="10 11">
    <name type="scientific">Methylobacterium oryzihabitans</name>
    <dbReference type="NCBI Taxonomy" id="2499852"/>
    <lineage>
        <taxon>Bacteria</taxon>
        <taxon>Pseudomonadati</taxon>
        <taxon>Pseudomonadota</taxon>
        <taxon>Alphaproteobacteria</taxon>
        <taxon>Hyphomicrobiales</taxon>
        <taxon>Methylobacteriaceae</taxon>
        <taxon>Methylobacterium</taxon>
    </lineage>
</organism>
<evidence type="ECO:0000256" key="5">
    <source>
        <dbReference type="ARBA" id="ARBA00022970"/>
    </source>
</evidence>
<evidence type="ECO:0000256" key="6">
    <source>
        <dbReference type="ARBA" id="ARBA00022989"/>
    </source>
</evidence>
<dbReference type="PANTHER" id="PTHR11795">
    <property type="entry name" value="BRANCHED-CHAIN AMINO ACID TRANSPORT SYSTEM PERMEASE PROTEIN LIVH"/>
    <property type="match status" value="1"/>
</dbReference>
<name>A0A437NW53_9HYPH</name>